<dbReference type="InterPro" id="IPR001789">
    <property type="entry name" value="Sig_transdc_resp-reg_receiver"/>
</dbReference>
<comment type="caution">
    <text evidence="5">The sequence shown here is derived from an EMBL/GenBank/DDBJ whole genome shotgun (WGS) entry which is preliminary data.</text>
</comment>
<dbReference type="SUPFAM" id="SSF52172">
    <property type="entry name" value="CheY-like"/>
    <property type="match status" value="1"/>
</dbReference>
<dbReference type="PANTHER" id="PTHR44591">
    <property type="entry name" value="STRESS RESPONSE REGULATOR PROTEIN 1"/>
    <property type="match status" value="1"/>
</dbReference>
<name>A0ABR9V1S4_9CHRO</name>
<dbReference type="InterPro" id="IPR011006">
    <property type="entry name" value="CheY-like_superfamily"/>
</dbReference>
<evidence type="ECO:0000256" key="3">
    <source>
        <dbReference type="SAM" id="Coils"/>
    </source>
</evidence>
<proteinExistence type="predicted"/>
<dbReference type="CDD" id="cd00156">
    <property type="entry name" value="REC"/>
    <property type="match status" value="1"/>
</dbReference>
<dbReference type="PANTHER" id="PTHR44591:SF23">
    <property type="entry name" value="CHEY SUBFAMILY"/>
    <property type="match status" value="1"/>
</dbReference>
<organism evidence="5 6">
    <name type="scientific">Cyanobacterium stanieri LEGE 03274</name>
    <dbReference type="NCBI Taxonomy" id="1828756"/>
    <lineage>
        <taxon>Bacteria</taxon>
        <taxon>Bacillati</taxon>
        <taxon>Cyanobacteriota</taxon>
        <taxon>Cyanophyceae</taxon>
        <taxon>Oscillatoriophycideae</taxon>
        <taxon>Chroococcales</taxon>
        <taxon>Geminocystaceae</taxon>
        <taxon>Cyanobacterium</taxon>
    </lineage>
</organism>
<dbReference type="Gene3D" id="3.40.50.2300">
    <property type="match status" value="1"/>
</dbReference>
<feature type="modified residue" description="4-aspartylphosphate" evidence="2">
    <location>
        <position position="54"/>
    </location>
</feature>
<dbReference type="SMART" id="SM00448">
    <property type="entry name" value="REC"/>
    <property type="match status" value="1"/>
</dbReference>
<dbReference type="InterPro" id="IPR050595">
    <property type="entry name" value="Bact_response_regulator"/>
</dbReference>
<keyword evidence="1 2" id="KW-0597">Phosphoprotein</keyword>
<sequence length="184" mass="20829">MSNRTIVVIDDSMVIRRTVKDMLPPGKFEVVEAKDGLQGMELLKTANPQIIMLDFFLPKMSGWDVYQEIQKSPELRSIPLLLMSGRKDEVTDKIPEPFEYFAFLEKPFDQKQLVQGIRDAMERSKKLAQVLQQSAPQQSAVATPSGDSAEVAKLNARIAHLEGEVDKLKKQMNQLVAFIKKKLN</sequence>
<dbReference type="PROSITE" id="PS50110">
    <property type="entry name" value="RESPONSE_REGULATORY"/>
    <property type="match status" value="1"/>
</dbReference>
<accession>A0ABR9V1S4</accession>
<evidence type="ECO:0000256" key="2">
    <source>
        <dbReference type="PROSITE-ProRule" id="PRU00169"/>
    </source>
</evidence>
<dbReference type="Proteomes" id="UP000654604">
    <property type="component" value="Unassembled WGS sequence"/>
</dbReference>
<protein>
    <submittedName>
        <fullName evidence="5">Response regulator</fullName>
    </submittedName>
</protein>
<reference evidence="5 6" key="1">
    <citation type="submission" date="2020-10" db="EMBL/GenBank/DDBJ databases">
        <authorList>
            <person name="Castelo-Branco R."/>
            <person name="Eusebio N."/>
            <person name="Adriana R."/>
            <person name="Vieira A."/>
            <person name="Brugerolle De Fraissinette N."/>
            <person name="Rezende De Castro R."/>
            <person name="Schneider M.P."/>
            <person name="Vasconcelos V."/>
            <person name="Leao P.N."/>
        </authorList>
    </citation>
    <scope>NUCLEOTIDE SEQUENCE [LARGE SCALE GENOMIC DNA]</scope>
    <source>
        <strain evidence="5 6">LEGE 03274</strain>
    </source>
</reference>
<evidence type="ECO:0000313" key="6">
    <source>
        <dbReference type="Proteomes" id="UP000654604"/>
    </source>
</evidence>
<dbReference type="Pfam" id="PF00072">
    <property type="entry name" value="Response_reg"/>
    <property type="match status" value="1"/>
</dbReference>
<evidence type="ECO:0000313" key="5">
    <source>
        <dbReference type="EMBL" id="MBE9221846.1"/>
    </source>
</evidence>
<gene>
    <name evidence="5" type="ORF">IQ215_03970</name>
</gene>
<keyword evidence="6" id="KW-1185">Reference proteome</keyword>
<evidence type="ECO:0000256" key="1">
    <source>
        <dbReference type="ARBA" id="ARBA00022553"/>
    </source>
</evidence>
<feature type="domain" description="Response regulatory" evidence="4">
    <location>
        <begin position="5"/>
        <end position="121"/>
    </location>
</feature>
<evidence type="ECO:0000259" key="4">
    <source>
        <dbReference type="PROSITE" id="PS50110"/>
    </source>
</evidence>
<dbReference type="RefSeq" id="WP_193800024.1">
    <property type="nucleotide sequence ID" value="NZ_JADEWC010000005.1"/>
</dbReference>
<dbReference type="EMBL" id="JADEWC010000005">
    <property type="protein sequence ID" value="MBE9221846.1"/>
    <property type="molecule type" value="Genomic_DNA"/>
</dbReference>
<feature type="coiled-coil region" evidence="3">
    <location>
        <begin position="151"/>
        <end position="178"/>
    </location>
</feature>
<keyword evidence="3" id="KW-0175">Coiled coil</keyword>